<dbReference type="AlphaFoldDB" id="A0A0A0UUT9"/>
<keyword evidence="2" id="KW-0614">Plasmid</keyword>
<evidence type="ECO:0000313" key="2">
    <source>
        <dbReference type="EMBL" id="AIW55058.1"/>
    </source>
</evidence>
<reference evidence="2" key="1">
    <citation type="journal article" date="2015" name="Appl. Environ. Microbiol.">
        <title>Discovery of a conjugative megaplasmid in Bifidobacterium breve.</title>
        <authorList>
            <person name="Bottacini F."/>
            <person name="O'Connell Motherway M."/>
            <person name="Casey E."/>
            <person name="McDonnell B."/>
            <person name="Mahony J."/>
            <person name="Ventura M."/>
            <person name="van Sinderen D."/>
        </authorList>
    </citation>
    <scope>NUCLEOTIDE SEQUENCE</scope>
    <source>
        <strain evidence="2">JCM 7017</strain>
        <plasmid evidence="2">megaplasmid pMP7017</plasmid>
    </source>
</reference>
<dbReference type="RefSeq" id="WP_052791127.1">
    <property type="nucleotide sequence ID" value="NZ_KM406416.1"/>
</dbReference>
<feature type="transmembrane region" description="Helical" evidence="1">
    <location>
        <begin position="38"/>
        <end position="54"/>
    </location>
</feature>
<keyword evidence="1" id="KW-1133">Transmembrane helix</keyword>
<name>A0A0A0UUT9_BIFBR</name>
<dbReference type="EMBL" id="KM406416">
    <property type="protein sequence ID" value="AIW55058.1"/>
    <property type="molecule type" value="Genomic_DNA"/>
</dbReference>
<feature type="transmembrane region" description="Helical" evidence="1">
    <location>
        <begin position="75"/>
        <end position="97"/>
    </location>
</feature>
<gene>
    <name evidence="2" type="ORF">B7017_p0005</name>
</gene>
<keyword evidence="1" id="KW-0472">Membrane</keyword>
<keyword evidence="1" id="KW-0812">Transmembrane</keyword>
<organism evidence="2">
    <name type="scientific">Bifidobacterium breve</name>
    <dbReference type="NCBI Taxonomy" id="1685"/>
    <lineage>
        <taxon>Bacteria</taxon>
        <taxon>Bacillati</taxon>
        <taxon>Actinomycetota</taxon>
        <taxon>Actinomycetes</taxon>
        <taxon>Bifidobacteriales</taxon>
        <taxon>Bifidobacteriaceae</taxon>
        <taxon>Bifidobacterium</taxon>
    </lineage>
</organism>
<evidence type="ECO:0000256" key="1">
    <source>
        <dbReference type="SAM" id="Phobius"/>
    </source>
</evidence>
<proteinExistence type="predicted"/>
<sequence length="120" mass="13619">MSAAVFAVGVLLRFSRRLVLLAAAGVLIRSMVDRHVTMPRMIWTVLALPWYLIGDRLDMGMSRAIAGFVAAHMRATFIVLLFLFFILCGIGFILLSLEHDREQKERIRQTIRQMGRENGS</sequence>
<geneLocation type="plasmid" evidence="2">
    <name>megaplasmid pMP7017</name>
</geneLocation>
<protein>
    <submittedName>
        <fullName evidence="2">Uncharacterized protein</fullName>
    </submittedName>
</protein>
<accession>A0A0A0UUT9</accession>